<keyword evidence="1" id="KW-0813">Transport</keyword>
<sequence length="113" mass="12793">MSKSYKLSLPSALKPGNNLLAGNRFRYTDASKLSNNKSKSRKLSWYRTVLDSGSEIVLKWNWVFIVSCMVALLIDPLYLFVPTIGGNVAYPCARTDTSLRILVTFFRTVFLVH</sequence>
<keyword evidence="2" id="KW-0472">Membrane</keyword>
<dbReference type="GO" id="GO:0016020">
    <property type="term" value="C:membrane"/>
    <property type="evidence" value="ECO:0007669"/>
    <property type="project" value="UniProtKB-SubCell"/>
</dbReference>
<evidence type="ECO:0000256" key="1">
    <source>
        <dbReference type="ARBA" id="ARBA00023303"/>
    </source>
</evidence>
<evidence type="ECO:0000313" key="4">
    <source>
        <dbReference type="Proteomes" id="UP000467841"/>
    </source>
</evidence>
<evidence type="ECO:0000256" key="2">
    <source>
        <dbReference type="SAM" id="Phobius"/>
    </source>
</evidence>
<dbReference type="AlphaFoldDB" id="A0A6D2IWJ3"/>
<organism evidence="3 4">
    <name type="scientific">Microthlaspi erraticum</name>
    <dbReference type="NCBI Taxonomy" id="1685480"/>
    <lineage>
        <taxon>Eukaryota</taxon>
        <taxon>Viridiplantae</taxon>
        <taxon>Streptophyta</taxon>
        <taxon>Embryophyta</taxon>
        <taxon>Tracheophyta</taxon>
        <taxon>Spermatophyta</taxon>
        <taxon>Magnoliopsida</taxon>
        <taxon>eudicotyledons</taxon>
        <taxon>Gunneridae</taxon>
        <taxon>Pentapetalae</taxon>
        <taxon>rosids</taxon>
        <taxon>malvids</taxon>
        <taxon>Brassicales</taxon>
        <taxon>Brassicaceae</taxon>
        <taxon>Coluteocarpeae</taxon>
        <taxon>Microthlaspi</taxon>
    </lineage>
</organism>
<comment type="caution">
    <text evidence="3">The sequence shown here is derived from an EMBL/GenBank/DDBJ whole genome shotgun (WGS) entry which is preliminary data.</text>
</comment>
<keyword evidence="1" id="KW-0406">Ion transport</keyword>
<dbReference type="EMBL" id="CACVBM020001151">
    <property type="protein sequence ID" value="CAA7034914.1"/>
    <property type="molecule type" value="Genomic_DNA"/>
</dbReference>
<feature type="transmembrane region" description="Helical" evidence="2">
    <location>
        <begin position="60"/>
        <end position="81"/>
    </location>
</feature>
<dbReference type="PANTHER" id="PTHR45651:SF69">
    <property type="entry name" value="CYCLIC NUCLEOTIDE-GATED ION CHANNEL 17"/>
    <property type="match status" value="1"/>
</dbReference>
<keyword evidence="1" id="KW-0407">Ion channel</keyword>
<keyword evidence="2" id="KW-0812">Transmembrane</keyword>
<evidence type="ECO:0008006" key="5">
    <source>
        <dbReference type="Google" id="ProtNLM"/>
    </source>
</evidence>
<name>A0A6D2IWJ3_9BRAS</name>
<keyword evidence="4" id="KW-1185">Reference proteome</keyword>
<proteinExistence type="predicted"/>
<keyword evidence="2" id="KW-1133">Transmembrane helix</keyword>
<protein>
    <recommendedName>
        <fullName evidence="5">Ion transport domain-containing protein</fullName>
    </recommendedName>
</protein>
<accession>A0A6D2IWJ3</accession>
<gene>
    <name evidence="3" type="ORF">MERR_LOCUS22149</name>
</gene>
<dbReference type="PANTHER" id="PTHR45651">
    <property type="entry name" value="CYCLIC NUCLEOTIDE-GATED ION CHANNEL 15-RELATED-RELATED"/>
    <property type="match status" value="1"/>
</dbReference>
<dbReference type="OrthoDB" id="421226at2759"/>
<reference evidence="3" key="1">
    <citation type="submission" date="2020-01" db="EMBL/GenBank/DDBJ databases">
        <authorList>
            <person name="Mishra B."/>
        </authorList>
    </citation>
    <scope>NUCLEOTIDE SEQUENCE [LARGE SCALE GENOMIC DNA]</scope>
</reference>
<dbReference type="GO" id="GO:0034220">
    <property type="term" value="P:monoatomic ion transmembrane transport"/>
    <property type="evidence" value="ECO:0007669"/>
    <property type="project" value="UniProtKB-KW"/>
</dbReference>
<evidence type="ECO:0000313" key="3">
    <source>
        <dbReference type="EMBL" id="CAA7034914.1"/>
    </source>
</evidence>
<dbReference type="Proteomes" id="UP000467841">
    <property type="component" value="Unassembled WGS sequence"/>
</dbReference>
<dbReference type="GO" id="GO:0030552">
    <property type="term" value="F:cAMP binding"/>
    <property type="evidence" value="ECO:0007669"/>
    <property type="project" value="UniProtKB-KW"/>
</dbReference>